<accession>A0A9E8MLD6</accession>
<keyword evidence="1" id="KW-1133">Transmembrane helix</keyword>
<gene>
    <name evidence="2" type="ORF">OVN18_00895</name>
</gene>
<proteinExistence type="predicted"/>
<dbReference type="SUPFAM" id="SSF50969">
    <property type="entry name" value="YVTN repeat-like/Quinoprotein amine dehydrogenase"/>
    <property type="match status" value="1"/>
</dbReference>
<dbReference type="AlphaFoldDB" id="A0A9E8MLD6"/>
<evidence type="ECO:0000256" key="1">
    <source>
        <dbReference type="SAM" id="Phobius"/>
    </source>
</evidence>
<feature type="transmembrane region" description="Helical" evidence="1">
    <location>
        <begin position="32"/>
        <end position="52"/>
    </location>
</feature>
<organism evidence="2 3">
    <name type="scientific">Microcella daejeonensis</name>
    <dbReference type="NCBI Taxonomy" id="2994971"/>
    <lineage>
        <taxon>Bacteria</taxon>
        <taxon>Bacillati</taxon>
        <taxon>Actinomycetota</taxon>
        <taxon>Actinomycetes</taxon>
        <taxon>Micrococcales</taxon>
        <taxon>Microbacteriaceae</taxon>
        <taxon>Microcella</taxon>
    </lineage>
</organism>
<name>A0A9E8MLD6_9MICO</name>
<evidence type="ECO:0008006" key="4">
    <source>
        <dbReference type="Google" id="ProtNLM"/>
    </source>
</evidence>
<dbReference type="KEGG" id="mdb:OVN18_00895"/>
<evidence type="ECO:0000313" key="3">
    <source>
        <dbReference type="Proteomes" id="UP001164706"/>
    </source>
</evidence>
<dbReference type="InterPro" id="IPR011044">
    <property type="entry name" value="Quino_amine_DH_bsu"/>
</dbReference>
<evidence type="ECO:0000313" key="2">
    <source>
        <dbReference type="EMBL" id="WAB81614.1"/>
    </source>
</evidence>
<protein>
    <recommendedName>
        <fullName evidence="4">SbsA Ig-like domain-containing protein</fullName>
    </recommendedName>
</protein>
<reference evidence="2" key="1">
    <citation type="submission" date="2022-11" db="EMBL/GenBank/DDBJ databases">
        <title>Description of Microcella daejonensis nov. sp, isolated from riverside soil.</title>
        <authorList>
            <person name="Molina K.M."/>
            <person name="Kim S.B."/>
        </authorList>
    </citation>
    <scope>NUCLEOTIDE SEQUENCE</scope>
    <source>
        <strain evidence="2">MMS21-STM12</strain>
    </source>
</reference>
<keyword evidence="3" id="KW-1185">Reference proteome</keyword>
<dbReference type="Proteomes" id="UP001164706">
    <property type="component" value="Chromosome"/>
</dbReference>
<dbReference type="RefSeq" id="WP_267781387.1">
    <property type="nucleotide sequence ID" value="NZ_CP113089.1"/>
</dbReference>
<keyword evidence="1" id="KW-0812">Transmembrane</keyword>
<dbReference type="EMBL" id="CP113089">
    <property type="protein sequence ID" value="WAB81614.1"/>
    <property type="molecule type" value="Genomic_DNA"/>
</dbReference>
<keyword evidence="1" id="KW-0472">Membrane</keyword>
<sequence length="487" mass="51355">MSRTSSEKLERVAEHSRRLRDDRAERRFRTRFWMLVAGLSLVGAVFLILGAFQGPKLSTAQIDAARAVEQPGQQLRLFANQPVDAIDPAQVSVEPAAEIAVTVQNELVTVQFLDRLAWSTEYTVRVEEVTAPGRTVAGTMEHRFTTPDGELLYLDRGEETDEVLRAGIEGAGRGDVLYSAPGIQRFALVENALLVARDAPDAALGDEAPDEGASLIEIVNLDSGRTEEVRLPSPVRVESVIASPAGTTAALVLTSVGVPAGEGEFQQSLVTLDLGGAREVQPVAGLDGALLRVRDAWFAGSGTGMLAHTLDGVLVQVDPEAGTPPLPLGDYREVYGPSSDGGSLSASDDFGGVLLDLASGEEERINPSLFEGDVVFAGETLVTAQGLRVQKVAVAALDGSFTTLLVADDGGGASRLLARTIDDRGSLGDLALAPNDQYVAIEVTPVLDEAVSDDRIVDPQPTSVTIAVIEVATGAVVRTLEGFAPAW</sequence>